<accession>A0AAV1XYH9</accession>
<dbReference type="Proteomes" id="UP001497480">
    <property type="component" value="Unassembled WGS sequence"/>
</dbReference>
<dbReference type="InterPro" id="IPR039319">
    <property type="entry name" value="ELF3-like"/>
</dbReference>
<dbReference type="AlphaFoldDB" id="A0AAV1XYH9"/>
<protein>
    <submittedName>
        <fullName evidence="2">Uncharacterized protein</fullName>
    </submittedName>
</protein>
<evidence type="ECO:0000313" key="3">
    <source>
        <dbReference type="Proteomes" id="UP001497480"/>
    </source>
</evidence>
<evidence type="ECO:0000313" key="2">
    <source>
        <dbReference type="EMBL" id="CAL0326037.1"/>
    </source>
</evidence>
<sequence>MKGIIDEGKEISPMFPRLHVKDAEKGGPKPPPRNKMALYEQFNIPSQTFASGSTSLYPLSLRKCTIPSTSTHVSSNQTIQFCTSSATSIVAENIQVYNSRKQHNFMNTKQSLKIFDIEDVSITSGSDYGKNSSCSLIENDKDEDKLDNCNLICSLKSPSSFQKKVSSPESIELKLAQYGKKVMEEHSEMSRKGWKPEEESANPIDGFPGMADSSFLSLNKDRNYKLSMKEYRFLKEEAISISKECLKTLQGNNAEAHEEHDEAFADKVDLQDDCMETTADNDVYKCPDESEIGKGCLLSKRDRNEDEETYRDYDVSNRPSAECKSGADISHDSVVEVLGLKNFWKARKIIINRSRKQVQKTIAAPPHLLLEDNLVSNKQSLKLSAIKKLQSDYQQPPSIVKLNTKSEKPPTIEHAKNIAFGKIPLPCLNNISKGLPNFGHDLRNPALGLPDINIKQSPSCVFPPPGNQWLVPVMSPSEGLVYKPMVGPCPPNPGFMPPVHNTFSTMAFNLGSKDATDASAVASGSHQRTGILSGSSLPNSLPSPFMPPPMLPVSAVEHIGQSNGPEEANSAILYQSSSNLSSQASRAISRNVPTTYHSLKEKESQTSTATSPPKRVKGDVLPLFPVAPTLWPSTKDKNKNVENQPRVIKAMPHTPKSATESAARIFRSIQEERKFL</sequence>
<dbReference type="PANTHER" id="PTHR34281:SF7">
    <property type="entry name" value="PROTEIN EARLY FLOWERING 3"/>
    <property type="match status" value="1"/>
</dbReference>
<feature type="region of interest" description="Disordered" evidence="1">
    <location>
        <begin position="307"/>
        <end position="326"/>
    </location>
</feature>
<reference evidence="2 3" key="1">
    <citation type="submission" date="2024-03" db="EMBL/GenBank/DDBJ databases">
        <authorList>
            <person name="Martinez-Hernandez J."/>
        </authorList>
    </citation>
    <scope>NUCLEOTIDE SEQUENCE [LARGE SCALE GENOMIC DNA]</scope>
</reference>
<feature type="region of interest" description="Disordered" evidence="1">
    <location>
        <begin position="595"/>
        <end position="619"/>
    </location>
</feature>
<comment type="caution">
    <text evidence="2">The sequence shown here is derived from an EMBL/GenBank/DDBJ whole genome shotgun (WGS) entry which is preliminary data.</text>
</comment>
<name>A0AAV1XYH9_LUPLU</name>
<dbReference type="GO" id="GO:2000028">
    <property type="term" value="P:regulation of photoperiodism, flowering"/>
    <property type="evidence" value="ECO:0007669"/>
    <property type="project" value="InterPro"/>
</dbReference>
<keyword evidence="3" id="KW-1185">Reference proteome</keyword>
<evidence type="ECO:0000256" key="1">
    <source>
        <dbReference type="SAM" id="MobiDB-lite"/>
    </source>
</evidence>
<proteinExistence type="predicted"/>
<dbReference type="PANTHER" id="PTHR34281">
    <property type="entry name" value="PROTEIN EARLY FLOWERING 3"/>
    <property type="match status" value="1"/>
</dbReference>
<gene>
    <name evidence="2" type="ORF">LLUT_LOCUS27097</name>
</gene>
<organism evidence="2 3">
    <name type="scientific">Lupinus luteus</name>
    <name type="common">European yellow lupine</name>
    <dbReference type="NCBI Taxonomy" id="3873"/>
    <lineage>
        <taxon>Eukaryota</taxon>
        <taxon>Viridiplantae</taxon>
        <taxon>Streptophyta</taxon>
        <taxon>Embryophyta</taxon>
        <taxon>Tracheophyta</taxon>
        <taxon>Spermatophyta</taxon>
        <taxon>Magnoliopsida</taxon>
        <taxon>eudicotyledons</taxon>
        <taxon>Gunneridae</taxon>
        <taxon>Pentapetalae</taxon>
        <taxon>rosids</taxon>
        <taxon>fabids</taxon>
        <taxon>Fabales</taxon>
        <taxon>Fabaceae</taxon>
        <taxon>Papilionoideae</taxon>
        <taxon>50 kb inversion clade</taxon>
        <taxon>genistoids sensu lato</taxon>
        <taxon>core genistoids</taxon>
        <taxon>Genisteae</taxon>
        <taxon>Lupinus</taxon>
    </lineage>
</organism>
<dbReference type="EMBL" id="CAXHTB010000019">
    <property type="protein sequence ID" value="CAL0326037.1"/>
    <property type="molecule type" value="Genomic_DNA"/>
</dbReference>